<dbReference type="SUPFAM" id="SSF75217">
    <property type="entry name" value="alpha/beta knot"/>
    <property type="match status" value="1"/>
</dbReference>
<evidence type="ECO:0000256" key="4">
    <source>
        <dbReference type="ARBA" id="ARBA00011738"/>
    </source>
</evidence>
<gene>
    <name evidence="15" type="primary">trmD</name>
    <name evidence="19" type="ORF">C8D93_101175</name>
</gene>
<evidence type="ECO:0000256" key="17">
    <source>
        <dbReference type="RuleBase" id="RU003464"/>
    </source>
</evidence>
<keyword evidence="20" id="KW-1185">Reference proteome</keyword>
<evidence type="ECO:0000256" key="11">
    <source>
        <dbReference type="ARBA" id="ARBA00022694"/>
    </source>
</evidence>
<dbReference type="GO" id="GO:0052906">
    <property type="term" value="F:tRNA (guanine(37)-N1)-methyltransferase activity"/>
    <property type="evidence" value="ECO:0007669"/>
    <property type="project" value="UniProtKB-UniRule"/>
</dbReference>
<dbReference type="AlphaFoldDB" id="A0A318EJW6"/>
<comment type="caution">
    <text evidence="19">The sequence shown here is derived from an EMBL/GenBank/DDBJ whole genome shotgun (WGS) entry which is preliminary data.</text>
</comment>
<keyword evidence="8 15" id="KW-0489">Methyltransferase</keyword>
<keyword evidence="10 15" id="KW-0949">S-adenosyl-L-methionine</keyword>
<evidence type="ECO:0000256" key="7">
    <source>
        <dbReference type="ARBA" id="ARBA00022490"/>
    </source>
</evidence>
<comment type="function">
    <text evidence="1 15 17">Specifically methylates guanosine-37 in various tRNAs.</text>
</comment>
<dbReference type="FunFam" id="1.10.1270.20:FF:000001">
    <property type="entry name" value="tRNA (guanine-N(1)-)-methyltransferase"/>
    <property type="match status" value="1"/>
</dbReference>
<proteinExistence type="inferred from homology"/>
<evidence type="ECO:0000256" key="3">
    <source>
        <dbReference type="ARBA" id="ARBA00007630"/>
    </source>
</evidence>
<organism evidence="19 20">
    <name type="scientific">Sinimarinibacterium flocculans</name>
    <dbReference type="NCBI Taxonomy" id="985250"/>
    <lineage>
        <taxon>Bacteria</taxon>
        <taxon>Pseudomonadati</taxon>
        <taxon>Pseudomonadota</taxon>
        <taxon>Gammaproteobacteria</taxon>
        <taxon>Nevskiales</taxon>
        <taxon>Nevskiaceae</taxon>
        <taxon>Sinimarinibacterium</taxon>
    </lineage>
</organism>
<dbReference type="NCBIfam" id="NF000648">
    <property type="entry name" value="PRK00026.1"/>
    <property type="match status" value="1"/>
</dbReference>
<accession>A0A318EJW6</accession>
<evidence type="ECO:0000256" key="9">
    <source>
        <dbReference type="ARBA" id="ARBA00022679"/>
    </source>
</evidence>
<dbReference type="InterPro" id="IPR029026">
    <property type="entry name" value="tRNA_m1G_MTases_N"/>
</dbReference>
<evidence type="ECO:0000256" key="16">
    <source>
        <dbReference type="PIRSR" id="PIRSR000386-1"/>
    </source>
</evidence>
<evidence type="ECO:0000256" key="15">
    <source>
        <dbReference type="HAMAP-Rule" id="MF_00605"/>
    </source>
</evidence>
<dbReference type="GO" id="GO:0002939">
    <property type="term" value="P:tRNA N1-guanine methylation"/>
    <property type="evidence" value="ECO:0007669"/>
    <property type="project" value="TreeGrafter"/>
</dbReference>
<feature type="binding site" evidence="15 16">
    <location>
        <position position="118"/>
    </location>
    <ligand>
        <name>S-adenosyl-L-methionine</name>
        <dbReference type="ChEBI" id="CHEBI:59789"/>
    </ligand>
</feature>
<keyword evidence="7 15" id="KW-0963">Cytoplasm</keyword>
<evidence type="ECO:0000256" key="6">
    <source>
        <dbReference type="ARBA" id="ARBA00014679"/>
    </source>
</evidence>
<name>A0A318EJW6_9GAMM</name>
<dbReference type="FunFam" id="3.40.1280.10:FF:000001">
    <property type="entry name" value="tRNA (guanine-N(1)-)-methyltransferase"/>
    <property type="match status" value="1"/>
</dbReference>
<dbReference type="GO" id="GO:0005829">
    <property type="term" value="C:cytosol"/>
    <property type="evidence" value="ECO:0007669"/>
    <property type="project" value="TreeGrafter"/>
</dbReference>
<evidence type="ECO:0000256" key="13">
    <source>
        <dbReference type="ARBA" id="ARBA00033392"/>
    </source>
</evidence>
<comment type="subcellular location">
    <subcellularLocation>
        <location evidence="2 15 17">Cytoplasm</location>
    </subcellularLocation>
</comment>
<dbReference type="Pfam" id="PF01746">
    <property type="entry name" value="tRNA_m1G_MT"/>
    <property type="match status" value="1"/>
</dbReference>
<evidence type="ECO:0000256" key="8">
    <source>
        <dbReference type="ARBA" id="ARBA00022603"/>
    </source>
</evidence>
<dbReference type="PANTHER" id="PTHR46417:SF1">
    <property type="entry name" value="TRNA (GUANINE-N(1)-)-METHYLTRANSFERASE"/>
    <property type="match status" value="1"/>
</dbReference>
<protein>
    <recommendedName>
        <fullName evidence="6 15">tRNA (guanine-N(1)-)-methyltransferase</fullName>
        <ecNumber evidence="5 15">2.1.1.228</ecNumber>
    </recommendedName>
    <alternativeName>
        <fullName evidence="12 15">M1G-methyltransferase</fullName>
    </alternativeName>
    <alternativeName>
        <fullName evidence="13 15">tRNA [GM37] methyltransferase</fullName>
    </alternativeName>
</protein>
<dbReference type="Proteomes" id="UP000248330">
    <property type="component" value="Unassembled WGS sequence"/>
</dbReference>
<dbReference type="Gene3D" id="3.40.1280.10">
    <property type="match status" value="1"/>
</dbReference>
<dbReference type="NCBIfam" id="TIGR00088">
    <property type="entry name" value="trmD"/>
    <property type="match status" value="1"/>
</dbReference>
<evidence type="ECO:0000256" key="14">
    <source>
        <dbReference type="ARBA" id="ARBA00047783"/>
    </source>
</evidence>
<evidence type="ECO:0000256" key="5">
    <source>
        <dbReference type="ARBA" id="ARBA00012807"/>
    </source>
</evidence>
<dbReference type="CDD" id="cd18080">
    <property type="entry name" value="TrmD-like"/>
    <property type="match status" value="1"/>
</dbReference>
<dbReference type="PANTHER" id="PTHR46417">
    <property type="entry name" value="TRNA (GUANINE-N(1)-)-METHYLTRANSFERASE"/>
    <property type="match status" value="1"/>
</dbReference>
<evidence type="ECO:0000313" key="20">
    <source>
        <dbReference type="Proteomes" id="UP000248330"/>
    </source>
</evidence>
<reference evidence="19 20" key="1">
    <citation type="submission" date="2018-04" db="EMBL/GenBank/DDBJ databases">
        <title>Genomic Encyclopedia of Type Strains, Phase IV (KMG-IV): sequencing the most valuable type-strain genomes for metagenomic binning, comparative biology and taxonomic classification.</title>
        <authorList>
            <person name="Goeker M."/>
        </authorList>
    </citation>
    <scope>NUCLEOTIDE SEQUENCE [LARGE SCALE GENOMIC DNA]</scope>
    <source>
        <strain evidence="19 20">DSM 104150</strain>
    </source>
</reference>
<dbReference type="InterPro" id="IPR002649">
    <property type="entry name" value="tRNA_m1G_MeTrfase_TrmD"/>
</dbReference>
<evidence type="ECO:0000313" key="19">
    <source>
        <dbReference type="EMBL" id="PXV71134.1"/>
    </source>
</evidence>
<comment type="similarity">
    <text evidence="3 15 17">Belongs to the RNA methyltransferase TrmD family.</text>
</comment>
<feature type="domain" description="tRNA methyltransferase TRMD/TRM10-type" evidence="18">
    <location>
        <begin position="3"/>
        <end position="229"/>
    </location>
</feature>
<dbReference type="InterPro" id="IPR023148">
    <property type="entry name" value="tRNA_m1G_MeTrfase_C_sf"/>
</dbReference>
<comment type="catalytic activity">
    <reaction evidence="14 15 17">
        <text>guanosine(37) in tRNA + S-adenosyl-L-methionine = N(1)-methylguanosine(37) in tRNA + S-adenosyl-L-homocysteine + H(+)</text>
        <dbReference type="Rhea" id="RHEA:36899"/>
        <dbReference type="Rhea" id="RHEA-COMP:10145"/>
        <dbReference type="Rhea" id="RHEA-COMP:10147"/>
        <dbReference type="ChEBI" id="CHEBI:15378"/>
        <dbReference type="ChEBI" id="CHEBI:57856"/>
        <dbReference type="ChEBI" id="CHEBI:59789"/>
        <dbReference type="ChEBI" id="CHEBI:73542"/>
        <dbReference type="ChEBI" id="CHEBI:74269"/>
        <dbReference type="EC" id="2.1.1.228"/>
    </reaction>
</comment>
<evidence type="ECO:0000256" key="1">
    <source>
        <dbReference type="ARBA" id="ARBA00002634"/>
    </source>
</evidence>
<dbReference type="EC" id="2.1.1.228" evidence="5 15"/>
<evidence type="ECO:0000259" key="18">
    <source>
        <dbReference type="Pfam" id="PF01746"/>
    </source>
</evidence>
<dbReference type="HAMAP" id="MF_00605">
    <property type="entry name" value="TrmD"/>
    <property type="match status" value="1"/>
</dbReference>
<dbReference type="InterPro" id="IPR016009">
    <property type="entry name" value="tRNA_MeTrfase_TRMD/TRM10"/>
</dbReference>
<evidence type="ECO:0000256" key="12">
    <source>
        <dbReference type="ARBA" id="ARBA00029736"/>
    </source>
</evidence>
<evidence type="ECO:0000256" key="2">
    <source>
        <dbReference type="ARBA" id="ARBA00004496"/>
    </source>
</evidence>
<sequence>MSLKIDVVTLFPELVEQVVRHGMPRIAVEAGQLALTTRDLRDYSENRWRRVDDRPYGGGPGMVIEPQPLAAAVQASKQALTEGTGAAQVILLSPQGERFDQHWAQRLSREQGLILLCGRYEGLDERFVRAEVDVELSLGDFVLSGGELAAMAVIDAIARLLPGVLGHAESAQNDSFSAGLLDHPHFTRPEVWRGESVPEVLLSGDHARIARWRLKQALGATWLKRPDLLDGVAMSDEVRTLLREFISEAAL</sequence>
<dbReference type="Gene3D" id="1.10.1270.20">
    <property type="entry name" value="tRNA(m1g37)methyltransferase, domain 2"/>
    <property type="match status" value="1"/>
</dbReference>
<dbReference type="InterPro" id="IPR029028">
    <property type="entry name" value="Alpha/beta_knot_MTases"/>
</dbReference>
<dbReference type="EMBL" id="QICN01000001">
    <property type="protein sequence ID" value="PXV71134.1"/>
    <property type="molecule type" value="Genomic_DNA"/>
</dbReference>
<dbReference type="PIRSF" id="PIRSF000386">
    <property type="entry name" value="tRNA_mtase"/>
    <property type="match status" value="1"/>
</dbReference>
<evidence type="ECO:0000256" key="10">
    <source>
        <dbReference type="ARBA" id="ARBA00022691"/>
    </source>
</evidence>
<keyword evidence="11 15" id="KW-0819">tRNA processing</keyword>
<keyword evidence="9 15" id="KW-0808">Transferase</keyword>
<comment type="subunit">
    <text evidence="4 15 17">Homodimer.</text>
</comment>
<feature type="binding site" evidence="15 16">
    <location>
        <begin position="138"/>
        <end position="143"/>
    </location>
    <ligand>
        <name>S-adenosyl-L-methionine</name>
        <dbReference type="ChEBI" id="CHEBI:59789"/>
    </ligand>
</feature>